<dbReference type="InterPro" id="IPR023232">
    <property type="entry name" value="Glyco_hydro_2_AS"/>
</dbReference>
<organism evidence="13 14">
    <name type="scientific">Dyadobacter pollutisoli</name>
    <dbReference type="NCBI Taxonomy" id="2910158"/>
    <lineage>
        <taxon>Bacteria</taxon>
        <taxon>Pseudomonadati</taxon>
        <taxon>Bacteroidota</taxon>
        <taxon>Cytophagia</taxon>
        <taxon>Cytophagales</taxon>
        <taxon>Spirosomataceae</taxon>
        <taxon>Dyadobacter</taxon>
    </lineage>
</organism>
<dbReference type="SUPFAM" id="SSF51445">
    <property type="entry name" value="(Trans)glycosidases"/>
    <property type="match status" value="1"/>
</dbReference>
<name>A0A9E8SP07_9BACT</name>
<evidence type="ECO:0000259" key="12">
    <source>
        <dbReference type="SMART" id="SM01038"/>
    </source>
</evidence>
<dbReference type="Pfam" id="PF02929">
    <property type="entry name" value="Bgal_small_N"/>
    <property type="match status" value="1"/>
</dbReference>
<dbReference type="InterPro" id="IPR004199">
    <property type="entry name" value="B-gal_small/dom_5"/>
</dbReference>
<dbReference type="AlphaFoldDB" id="A0A9E8SP07"/>
<dbReference type="Pfam" id="PF00703">
    <property type="entry name" value="Glyco_hydro_2"/>
    <property type="match status" value="1"/>
</dbReference>
<dbReference type="InterPro" id="IPR017853">
    <property type="entry name" value="GH"/>
</dbReference>
<evidence type="ECO:0000256" key="3">
    <source>
        <dbReference type="ARBA" id="ARBA00007401"/>
    </source>
</evidence>
<comment type="cofactor">
    <cofactor evidence="2">
        <name>Ca(2+)</name>
        <dbReference type="ChEBI" id="CHEBI:29108"/>
    </cofactor>
</comment>
<dbReference type="Gene3D" id="2.60.120.260">
    <property type="entry name" value="Galactose-binding domain-like"/>
    <property type="match status" value="1"/>
</dbReference>
<dbReference type="InterPro" id="IPR014718">
    <property type="entry name" value="GH-type_carb-bd"/>
</dbReference>
<sequence length="1139" mass="128324">MSIAKYLLSRSYMHLSIRYGSILLSFLLAYLPFKGHAQAIPEWQDPQAISINTEKPRADFTPYPSEKAALLMDKKTPYVRSLNGTWKFKWASHPSKAQLNFYDPKVSDANWETIPVPSNWQVFGAREGRNYDRPIFTNIKHPFKANPPRITADTNSVGMYRTSFTVGEDAKEKQIFLQFGGVQSACYVWLNGEAIGYHEDGMTPFEFDVTADIKPGINQLAVEVINWSDGSYLEDQDYWRLSGIFRDVNLLVRPKVILTDYSVRTILDANHEHATLKLSAFVKNYGAEAIHAHQVLFTLYDANKSVVATPVSQMLGTLEPSREGSVRVEIPVSNPAKWSAEIPNLYTLSIQLMNSDGKVIEAASQRVGFRDVRVKGGQLLVNGKAITIKGVNRHEFDPETGRVISRESMIRDITLMKQNNINAVRTSHYPNTSEWYDLCDQYGLYVIDEANIESHELWSRNVILADNPQWRSAFLTRGNAMVERDKNHPSVIIWSLGNESGMGQNFADMGDFIRLADPTRPIHYEGRKDYKPTTLSSFDIISVMYPSTQDMIELVKKDKTRPLIVCEYAHGMGNSIGNLKEYWDIIEKYPTMQGGFIWDWVDQGLKLKKADGSTYWDYFNYIDGANAGDGLVNPDRTPQPELNEVKKVYQYVKFEAADTLKPGQKQITIHNTFDFQTLQGYELVWTLQENGKAVGKGGTIANLNIPAKQKQQITIPYELPANGKPHGEYFLNLSLRLKDANLWAPKGHEVAWHQIPVVKPSTPLPNLSLYSEKPLRVAQISSGKVQISGQDFSVTFDKSAGRMISFKNKKEEMLEKGPFPNFWRVPTDNDEGGGAKSYATRWREAGLDTLEIASSDIKTQRLTAQIYRVTLNQTLKSLKGQLEVVSEYMVYASGDIYVKNSLTPTGEWPVLAKAGMQFQMPATFNKTQWYGNGPHETYADRKTSGRIGLYLGSVADQHFPYITPQENGNKTNVRWATVTNQEGLGLMAISDSVFNFNVHDYTDKDLLAAKKRGATLSRGTATTVNIDMAQMGLGGDDSWSPRVHEAYLLPAKTYSYAFRLRAIESTSNIDQLAGTKLPYTSKTSSGETVSADNDATAVTEEELAEEEEVKAPVRKTTVRKAPVRKKVVKKKSSRRRRRR</sequence>
<reference evidence="13" key="1">
    <citation type="submission" date="2022-11" db="EMBL/GenBank/DDBJ databases">
        <title>Dyadobacter pollutisoli sp. nov., isolated from plastic dumped soil.</title>
        <authorList>
            <person name="Kim J.M."/>
            <person name="Kim K.R."/>
            <person name="Lee J.K."/>
            <person name="Hao L."/>
            <person name="Jeon C.O."/>
        </authorList>
    </citation>
    <scope>NUCLEOTIDE SEQUENCE</scope>
    <source>
        <strain evidence="13">U1</strain>
    </source>
</reference>
<dbReference type="InterPro" id="IPR006102">
    <property type="entry name" value="Ig-like_GH2"/>
</dbReference>
<dbReference type="EMBL" id="CP112998">
    <property type="protein sequence ID" value="WAC11357.1"/>
    <property type="molecule type" value="Genomic_DNA"/>
</dbReference>
<dbReference type="InterPro" id="IPR032312">
    <property type="entry name" value="LacZ_4"/>
</dbReference>
<evidence type="ECO:0000256" key="11">
    <source>
        <dbReference type="SAM" id="MobiDB-lite"/>
    </source>
</evidence>
<dbReference type="SUPFAM" id="SSF49303">
    <property type="entry name" value="beta-Galactosidase/glucuronidase domain"/>
    <property type="match status" value="2"/>
</dbReference>
<dbReference type="GO" id="GO:0005990">
    <property type="term" value="P:lactose catabolic process"/>
    <property type="evidence" value="ECO:0007669"/>
    <property type="project" value="TreeGrafter"/>
</dbReference>
<dbReference type="EC" id="3.2.1.23" evidence="5 10"/>
<dbReference type="Pfam" id="PF02836">
    <property type="entry name" value="Glyco_hydro_2_C"/>
    <property type="match status" value="1"/>
</dbReference>
<evidence type="ECO:0000256" key="7">
    <source>
        <dbReference type="ARBA" id="ARBA00022837"/>
    </source>
</evidence>
<accession>A0A9E8SP07</accession>
<evidence type="ECO:0000313" key="14">
    <source>
        <dbReference type="Proteomes" id="UP001164653"/>
    </source>
</evidence>
<dbReference type="Gene3D" id="2.60.40.10">
    <property type="entry name" value="Immunoglobulins"/>
    <property type="match status" value="2"/>
</dbReference>
<dbReference type="PANTHER" id="PTHR46323">
    <property type="entry name" value="BETA-GALACTOSIDASE"/>
    <property type="match status" value="1"/>
</dbReference>
<protein>
    <recommendedName>
        <fullName evidence="5 10">Beta-galactosidase</fullName>
        <ecNumber evidence="5 10">3.2.1.23</ecNumber>
    </recommendedName>
    <alternativeName>
        <fullName evidence="9 10">Lactase</fullName>
    </alternativeName>
</protein>
<evidence type="ECO:0000256" key="5">
    <source>
        <dbReference type="ARBA" id="ARBA00012756"/>
    </source>
</evidence>
<evidence type="ECO:0000313" key="13">
    <source>
        <dbReference type="EMBL" id="WAC11357.1"/>
    </source>
</evidence>
<dbReference type="PROSITE" id="PS00608">
    <property type="entry name" value="GLYCOSYL_HYDROL_F2_2"/>
    <property type="match status" value="1"/>
</dbReference>
<dbReference type="InterPro" id="IPR008979">
    <property type="entry name" value="Galactose-bd-like_sf"/>
</dbReference>
<evidence type="ECO:0000256" key="2">
    <source>
        <dbReference type="ARBA" id="ARBA00001913"/>
    </source>
</evidence>
<dbReference type="PROSITE" id="PS00719">
    <property type="entry name" value="GLYCOSYL_HYDROL_F2_1"/>
    <property type="match status" value="1"/>
</dbReference>
<dbReference type="Gene3D" id="3.20.20.80">
    <property type="entry name" value="Glycosidases"/>
    <property type="match status" value="1"/>
</dbReference>
<feature type="region of interest" description="Disordered" evidence="11">
    <location>
        <begin position="1077"/>
        <end position="1139"/>
    </location>
</feature>
<dbReference type="Gene3D" id="2.70.98.10">
    <property type="match status" value="1"/>
</dbReference>
<dbReference type="SUPFAM" id="SSF49785">
    <property type="entry name" value="Galactose-binding domain-like"/>
    <property type="match status" value="1"/>
</dbReference>
<evidence type="ECO:0000256" key="4">
    <source>
        <dbReference type="ARBA" id="ARBA00011245"/>
    </source>
</evidence>
<evidence type="ECO:0000256" key="1">
    <source>
        <dbReference type="ARBA" id="ARBA00001412"/>
    </source>
</evidence>
<dbReference type="KEGG" id="dpf:ON006_26950"/>
<comment type="catalytic activity">
    <reaction evidence="1 10">
        <text>Hydrolysis of terminal non-reducing beta-D-galactose residues in beta-D-galactosides.</text>
        <dbReference type="EC" id="3.2.1.23"/>
    </reaction>
</comment>
<dbReference type="InterPro" id="IPR006104">
    <property type="entry name" value="Glyco_hydro_2_N"/>
</dbReference>
<feature type="domain" description="Beta galactosidase small chain/" evidence="12">
    <location>
        <begin position="786"/>
        <end position="1061"/>
    </location>
</feature>
<dbReference type="Proteomes" id="UP001164653">
    <property type="component" value="Chromosome"/>
</dbReference>
<dbReference type="SUPFAM" id="SSF74650">
    <property type="entry name" value="Galactose mutarotase-like"/>
    <property type="match status" value="1"/>
</dbReference>
<dbReference type="Pfam" id="PF02837">
    <property type="entry name" value="Glyco_hydro_2_N"/>
    <property type="match status" value="1"/>
</dbReference>
<evidence type="ECO:0000256" key="9">
    <source>
        <dbReference type="ARBA" id="ARBA00032230"/>
    </source>
</evidence>
<dbReference type="Pfam" id="PF16353">
    <property type="entry name" value="LacZ_4"/>
    <property type="match status" value="1"/>
</dbReference>
<dbReference type="InterPro" id="IPR013783">
    <property type="entry name" value="Ig-like_fold"/>
</dbReference>
<dbReference type="InterPro" id="IPR050347">
    <property type="entry name" value="Bact_Beta-galactosidase"/>
</dbReference>
<dbReference type="RefSeq" id="WP_244821289.1">
    <property type="nucleotide sequence ID" value="NZ_CP112998.1"/>
</dbReference>
<evidence type="ECO:0000256" key="6">
    <source>
        <dbReference type="ARBA" id="ARBA00022801"/>
    </source>
</evidence>
<dbReference type="PRINTS" id="PR00132">
    <property type="entry name" value="GLHYDRLASE2"/>
</dbReference>
<gene>
    <name evidence="13" type="ORF">ON006_26950</name>
</gene>
<dbReference type="GO" id="GO:0004565">
    <property type="term" value="F:beta-galactosidase activity"/>
    <property type="evidence" value="ECO:0007669"/>
    <property type="project" value="UniProtKB-EC"/>
</dbReference>
<keyword evidence="7" id="KW-0106">Calcium</keyword>
<proteinExistence type="inferred from homology"/>
<evidence type="ECO:0000256" key="10">
    <source>
        <dbReference type="RuleBase" id="RU361154"/>
    </source>
</evidence>
<dbReference type="GO" id="GO:0030246">
    <property type="term" value="F:carbohydrate binding"/>
    <property type="evidence" value="ECO:0007669"/>
    <property type="project" value="InterPro"/>
</dbReference>
<dbReference type="GO" id="GO:0009341">
    <property type="term" value="C:beta-galactosidase complex"/>
    <property type="evidence" value="ECO:0007669"/>
    <property type="project" value="InterPro"/>
</dbReference>
<dbReference type="InterPro" id="IPR023230">
    <property type="entry name" value="Glyco_hydro_2_CS"/>
</dbReference>
<dbReference type="InterPro" id="IPR006103">
    <property type="entry name" value="Glyco_hydro_2_cat"/>
</dbReference>
<dbReference type="InterPro" id="IPR011013">
    <property type="entry name" value="Gal_mutarotase_sf_dom"/>
</dbReference>
<keyword evidence="6 10" id="KW-0378">Hydrolase</keyword>
<dbReference type="InterPro" id="IPR006101">
    <property type="entry name" value="Glyco_hydro_2"/>
</dbReference>
<dbReference type="PANTHER" id="PTHR46323:SF2">
    <property type="entry name" value="BETA-GALACTOSIDASE"/>
    <property type="match status" value="1"/>
</dbReference>
<comment type="subunit">
    <text evidence="4">Monomer.</text>
</comment>
<comment type="similarity">
    <text evidence="3 10">Belongs to the glycosyl hydrolase 2 family.</text>
</comment>
<keyword evidence="14" id="KW-1185">Reference proteome</keyword>
<dbReference type="InterPro" id="IPR036156">
    <property type="entry name" value="Beta-gal/glucu_dom_sf"/>
</dbReference>
<feature type="compositionally biased region" description="Polar residues" evidence="11">
    <location>
        <begin position="1078"/>
        <end position="1093"/>
    </location>
</feature>
<evidence type="ECO:0000256" key="8">
    <source>
        <dbReference type="ARBA" id="ARBA00023295"/>
    </source>
</evidence>
<dbReference type="SMART" id="SM01038">
    <property type="entry name" value="Bgal_small_N"/>
    <property type="match status" value="1"/>
</dbReference>
<feature type="compositionally biased region" description="Acidic residues" evidence="11">
    <location>
        <begin position="1099"/>
        <end position="1108"/>
    </location>
</feature>
<feature type="compositionally biased region" description="Basic residues" evidence="11">
    <location>
        <begin position="1112"/>
        <end position="1139"/>
    </location>
</feature>
<keyword evidence="8 10" id="KW-0326">Glycosidase</keyword>